<protein>
    <submittedName>
        <fullName evidence="1">Uncharacterized protein</fullName>
    </submittedName>
</protein>
<evidence type="ECO:0000313" key="1">
    <source>
        <dbReference type="EMBL" id="KAK8568239.1"/>
    </source>
</evidence>
<evidence type="ECO:0000313" key="2">
    <source>
        <dbReference type="Proteomes" id="UP001472677"/>
    </source>
</evidence>
<gene>
    <name evidence="1" type="ORF">V6N12_006795</name>
</gene>
<dbReference type="EMBL" id="JBBPBM010000009">
    <property type="protein sequence ID" value="KAK8568239.1"/>
    <property type="molecule type" value="Genomic_DNA"/>
</dbReference>
<accession>A0ABR2EZV4</accession>
<organism evidence="1 2">
    <name type="scientific">Hibiscus sabdariffa</name>
    <name type="common">roselle</name>
    <dbReference type="NCBI Taxonomy" id="183260"/>
    <lineage>
        <taxon>Eukaryota</taxon>
        <taxon>Viridiplantae</taxon>
        <taxon>Streptophyta</taxon>
        <taxon>Embryophyta</taxon>
        <taxon>Tracheophyta</taxon>
        <taxon>Spermatophyta</taxon>
        <taxon>Magnoliopsida</taxon>
        <taxon>eudicotyledons</taxon>
        <taxon>Gunneridae</taxon>
        <taxon>Pentapetalae</taxon>
        <taxon>rosids</taxon>
        <taxon>malvids</taxon>
        <taxon>Malvales</taxon>
        <taxon>Malvaceae</taxon>
        <taxon>Malvoideae</taxon>
        <taxon>Hibiscus</taxon>
    </lineage>
</organism>
<sequence>MIFETDSNCFKTLTDHVSERHEQFLIFHSSSHIAERHGQKKNRVIRVFKVRTGRFGLCLFGFGSLRVWVSSHSCLSGFGQS</sequence>
<name>A0ABR2EZV4_9ROSI</name>
<dbReference type="Proteomes" id="UP001472677">
    <property type="component" value="Unassembled WGS sequence"/>
</dbReference>
<proteinExistence type="predicted"/>
<comment type="caution">
    <text evidence="1">The sequence shown here is derived from an EMBL/GenBank/DDBJ whole genome shotgun (WGS) entry which is preliminary data.</text>
</comment>
<keyword evidence="2" id="KW-1185">Reference proteome</keyword>
<reference evidence="1 2" key="1">
    <citation type="journal article" date="2024" name="G3 (Bethesda)">
        <title>Genome assembly of Hibiscus sabdariffa L. provides insights into metabolisms of medicinal natural products.</title>
        <authorList>
            <person name="Kim T."/>
        </authorList>
    </citation>
    <scope>NUCLEOTIDE SEQUENCE [LARGE SCALE GENOMIC DNA]</scope>
    <source>
        <strain evidence="1">TK-2024</strain>
        <tissue evidence="1">Old leaves</tissue>
    </source>
</reference>